<dbReference type="eggNOG" id="COG2205">
    <property type="taxonomic scope" value="Bacteria"/>
</dbReference>
<evidence type="ECO:0000259" key="16">
    <source>
        <dbReference type="PROSITE" id="PS50885"/>
    </source>
</evidence>
<name>A4G2R8_HERAR</name>
<evidence type="ECO:0000256" key="11">
    <source>
        <dbReference type="ARBA" id="ARBA00022989"/>
    </source>
</evidence>
<dbReference type="InterPro" id="IPR003594">
    <property type="entry name" value="HATPase_dom"/>
</dbReference>
<evidence type="ECO:0000256" key="1">
    <source>
        <dbReference type="ARBA" id="ARBA00000085"/>
    </source>
</evidence>
<evidence type="ECO:0000256" key="2">
    <source>
        <dbReference type="ARBA" id="ARBA00004533"/>
    </source>
</evidence>
<proteinExistence type="predicted"/>
<dbReference type="EMBL" id="CU207211">
    <property type="protein sequence ID" value="CAL60805.1"/>
    <property type="molecule type" value="Genomic_DNA"/>
</dbReference>
<dbReference type="Proteomes" id="UP000006697">
    <property type="component" value="Chromosome"/>
</dbReference>
<keyword evidence="3 14" id="KW-1003">Cell membrane</keyword>
<dbReference type="InterPro" id="IPR050428">
    <property type="entry name" value="TCS_sensor_his_kinase"/>
</dbReference>
<evidence type="ECO:0000256" key="4">
    <source>
        <dbReference type="ARBA" id="ARBA00022519"/>
    </source>
</evidence>
<dbReference type="InterPro" id="IPR005467">
    <property type="entry name" value="His_kinase_dom"/>
</dbReference>
<dbReference type="GO" id="GO:0005886">
    <property type="term" value="C:plasma membrane"/>
    <property type="evidence" value="ECO:0007669"/>
    <property type="project" value="UniProtKB-SubCell"/>
</dbReference>
<dbReference type="AlphaFoldDB" id="A4G2R8"/>
<dbReference type="SUPFAM" id="SSF55874">
    <property type="entry name" value="ATPase domain of HSP90 chaperone/DNA topoisomerase II/histidine kinase"/>
    <property type="match status" value="1"/>
</dbReference>
<sequence>MTSSRTSISLTSRVTIVFVAIVIIASTSLGIYLYRSFVKEIERRDDTQLLGKLRQVQQLIENPDTPNIIIERPQYFRDTMSGQENALVRIIGQDGISLLDINPQQENISYPQTTEIMQFPGVNAIANWTSRDGYPGRVVAGMAKLGSTKQPVTIYVARAYAERTDMFSEYRRKIAVSVMLSAALAALMASVMLRRGLKPLRKMARHAALVRPGKLQHQLDDQGAPSELLPLIHAFNAMLGRLQEGYLRLSQFSTDLAHEFRTPVTSLLGQSQVALGRPRSADEYKQLVISNMEELERLSRMIDSMLFLARVEREQMSVARYPLLVQDEFDRLCNFFEDMSDERGLILSNQGDGIVMADAQLLRRALSNLLSNAIRHADKGSTIELRSRQEAEFVVLSVTNTGATIGPEHMPHLFDRFYRADSARTDSSESTGLGLSIVRAIMTLHHGRATVTSQDKITHLELYFPTS</sequence>
<dbReference type="STRING" id="204773.HEAR0605"/>
<evidence type="ECO:0000256" key="8">
    <source>
        <dbReference type="ARBA" id="ARBA00022741"/>
    </source>
</evidence>
<dbReference type="NCBIfam" id="TIGR01386">
    <property type="entry name" value="cztS_silS_copS"/>
    <property type="match status" value="1"/>
</dbReference>
<feature type="transmembrane region" description="Helical" evidence="14">
    <location>
        <begin position="174"/>
        <end position="193"/>
    </location>
</feature>
<gene>
    <name evidence="17" type="ordered locus">HEAR0605</name>
</gene>
<dbReference type="OrthoDB" id="9786919at2"/>
<evidence type="ECO:0000259" key="15">
    <source>
        <dbReference type="PROSITE" id="PS50109"/>
    </source>
</evidence>
<keyword evidence="11 14" id="KW-1133">Transmembrane helix</keyword>
<keyword evidence="9 14" id="KW-0418">Kinase</keyword>
<evidence type="ECO:0000256" key="3">
    <source>
        <dbReference type="ARBA" id="ARBA00022475"/>
    </source>
</evidence>
<dbReference type="Pfam" id="PF02518">
    <property type="entry name" value="HATPase_c"/>
    <property type="match status" value="1"/>
</dbReference>
<dbReference type="SMART" id="SM00304">
    <property type="entry name" value="HAMP"/>
    <property type="match status" value="1"/>
</dbReference>
<keyword evidence="7 14" id="KW-0812">Transmembrane</keyword>
<evidence type="ECO:0000256" key="10">
    <source>
        <dbReference type="ARBA" id="ARBA00022840"/>
    </source>
</evidence>
<keyword evidence="12 14" id="KW-0902">Two-component regulatory system</keyword>
<dbReference type="Pfam" id="PF00672">
    <property type="entry name" value="HAMP"/>
    <property type="match status" value="1"/>
</dbReference>
<evidence type="ECO:0000313" key="18">
    <source>
        <dbReference type="Proteomes" id="UP000006697"/>
    </source>
</evidence>
<dbReference type="SMART" id="SM00387">
    <property type="entry name" value="HATPase_c"/>
    <property type="match status" value="1"/>
</dbReference>
<comment type="subcellular location">
    <subcellularLocation>
        <location evidence="2 14">Cell inner membrane</location>
    </subcellularLocation>
</comment>
<dbReference type="SUPFAM" id="SSF47384">
    <property type="entry name" value="Homodimeric domain of signal transducing histidine kinase"/>
    <property type="match status" value="1"/>
</dbReference>
<dbReference type="InterPro" id="IPR003660">
    <property type="entry name" value="HAMP_dom"/>
</dbReference>
<evidence type="ECO:0000256" key="7">
    <source>
        <dbReference type="ARBA" id="ARBA00022692"/>
    </source>
</evidence>
<feature type="domain" description="Histidine kinase" evidence="15">
    <location>
        <begin position="255"/>
        <end position="467"/>
    </location>
</feature>
<dbReference type="CDD" id="cd06225">
    <property type="entry name" value="HAMP"/>
    <property type="match status" value="1"/>
</dbReference>
<dbReference type="KEGG" id="har:HEAR0605"/>
<comment type="function">
    <text evidence="14">Member of a two-component regulatory system.</text>
</comment>
<accession>A4G2R8</accession>
<dbReference type="Gene3D" id="3.30.565.10">
    <property type="entry name" value="Histidine kinase-like ATPase, C-terminal domain"/>
    <property type="match status" value="1"/>
</dbReference>
<dbReference type="PRINTS" id="PR00344">
    <property type="entry name" value="BCTRLSENSOR"/>
</dbReference>
<protein>
    <recommendedName>
        <fullName evidence="14">Sensor protein</fullName>
        <ecNumber evidence="14">2.7.13.3</ecNumber>
    </recommendedName>
</protein>
<keyword evidence="6 14" id="KW-0808">Transferase</keyword>
<dbReference type="GO" id="GO:0000155">
    <property type="term" value="F:phosphorelay sensor kinase activity"/>
    <property type="evidence" value="ECO:0007669"/>
    <property type="project" value="InterPro"/>
</dbReference>
<evidence type="ECO:0000256" key="9">
    <source>
        <dbReference type="ARBA" id="ARBA00022777"/>
    </source>
</evidence>
<dbReference type="SMART" id="SM00388">
    <property type="entry name" value="HisKA"/>
    <property type="match status" value="1"/>
</dbReference>
<keyword evidence="4 14" id="KW-0997">Cell inner membrane</keyword>
<keyword evidence="18" id="KW-1185">Reference proteome</keyword>
<dbReference type="PANTHER" id="PTHR45436:SF3">
    <property type="entry name" value="SENSOR HISTIDINE KINASE HPRS"/>
    <property type="match status" value="1"/>
</dbReference>
<comment type="catalytic activity">
    <reaction evidence="1 14">
        <text>ATP + protein L-histidine = ADP + protein N-phospho-L-histidine.</text>
        <dbReference type="EC" id="2.7.13.3"/>
    </reaction>
</comment>
<dbReference type="InterPro" id="IPR036890">
    <property type="entry name" value="HATPase_C_sf"/>
</dbReference>
<dbReference type="CDD" id="cd00082">
    <property type="entry name" value="HisKA"/>
    <property type="match status" value="1"/>
</dbReference>
<dbReference type="InterPro" id="IPR003661">
    <property type="entry name" value="HisK_dim/P_dom"/>
</dbReference>
<evidence type="ECO:0000256" key="5">
    <source>
        <dbReference type="ARBA" id="ARBA00022553"/>
    </source>
</evidence>
<organism evidence="17 18">
    <name type="scientific">Herminiimonas arsenicoxydans</name>
    <dbReference type="NCBI Taxonomy" id="204773"/>
    <lineage>
        <taxon>Bacteria</taxon>
        <taxon>Pseudomonadati</taxon>
        <taxon>Pseudomonadota</taxon>
        <taxon>Betaproteobacteria</taxon>
        <taxon>Burkholderiales</taxon>
        <taxon>Oxalobacteraceae</taxon>
        <taxon>Herminiimonas</taxon>
    </lineage>
</organism>
<keyword evidence="13 14" id="KW-0472">Membrane</keyword>
<dbReference type="InterPro" id="IPR004358">
    <property type="entry name" value="Sig_transdc_His_kin-like_C"/>
</dbReference>
<evidence type="ECO:0000256" key="12">
    <source>
        <dbReference type="ARBA" id="ARBA00023012"/>
    </source>
</evidence>
<keyword evidence="10 14" id="KW-0067">ATP-binding</keyword>
<dbReference type="Pfam" id="PF00512">
    <property type="entry name" value="HisKA"/>
    <property type="match status" value="1"/>
</dbReference>
<dbReference type="Gene3D" id="6.10.340.10">
    <property type="match status" value="1"/>
</dbReference>
<dbReference type="InterPro" id="IPR036097">
    <property type="entry name" value="HisK_dim/P_sf"/>
</dbReference>
<dbReference type="GO" id="GO:0005524">
    <property type="term" value="F:ATP binding"/>
    <property type="evidence" value="ECO:0007669"/>
    <property type="project" value="UniProtKB-KW"/>
</dbReference>
<feature type="transmembrane region" description="Helical" evidence="14">
    <location>
        <begin position="12"/>
        <end position="34"/>
    </location>
</feature>
<dbReference type="Gene3D" id="1.10.287.130">
    <property type="match status" value="1"/>
</dbReference>
<evidence type="ECO:0000256" key="14">
    <source>
        <dbReference type="RuleBase" id="RU364088"/>
    </source>
</evidence>
<dbReference type="EC" id="2.7.13.3" evidence="14"/>
<dbReference type="PROSITE" id="PS50109">
    <property type="entry name" value="HIS_KIN"/>
    <property type="match status" value="1"/>
</dbReference>
<evidence type="ECO:0000313" key="17">
    <source>
        <dbReference type="EMBL" id="CAL60805.1"/>
    </source>
</evidence>
<dbReference type="PROSITE" id="PS50885">
    <property type="entry name" value="HAMP"/>
    <property type="match status" value="1"/>
</dbReference>
<evidence type="ECO:0000256" key="13">
    <source>
        <dbReference type="ARBA" id="ARBA00023136"/>
    </source>
</evidence>
<dbReference type="PANTHER" id="PTHR45436">
    <property type="entry name" value="SENSOR HISTIDINE KINASE YKOH"/>
    <property type="match status" value="1"/>
</dbReference>
<reference evidence="17 18" key="1">
    <citation type="journal article" date="2007" name="PLoS Genet.">
        <title>A tale of two oxidation states: bacterial colonization of arsenic-rich environments.</title>
        <authorList>
            <person name="Muller D."/>
            <person name="Medigue C."/>
            <person name="Koechler S."/>
            <person name="Barbe V."/>
            <person name="Barakat M."/>
            <person name="Talla E."/>
            <person name="Bonnefoy V."/>
            <person name="Krin E."/>
            <person name="Arsene-Ploetze F."/>
            <person name="Carapito C."/>
            <person name="Chandler M."/>
            <person name="Cournoyer B."/>
            <person name="Cruveiller S."/>
            <person name="Dossat C."/>
            <person name="Duval S."/>
            <person name="Heymann M."/>
            <person name="Leize E."/>
            <person name="Lieutaud A."/>
            <person name="Lievremont D."/>
            <person name="Makita Y."/>
            <person name="Mangenot S."/>
            <person name="Nitschke W."/>
            <person name="Ortet P."/>
            <person name="Perdrial N."/>
            <person name="Schoepp B."/>
            <person name="Siguier N."/>
            <person name="Simeonova D.D."/>
            <person name="Rouy Z."/>
            <person name="Segurens B."/>
            <person name="Turlin E."/>
            <person name="Vallenet D."/>
            <person name="Van Dorsselaer A."/>
            <person name="Weiss S."/>
            <person name="Weissenbach J."/>
            <person name="Lett M.C."/>
            <person name="Danchin A."/>
            <person name="Bertin P.N."/>
        </authorList>
    </citation>
    <scope>NUCLEOTIDE SEQUENCE [LARGE SCALE GENOMIC DNA]</scope>
    <source>
        <strain evidence="18">ULPAs1</strain>
    </source>
</reference>
<dbReference type="HOGENOM" id="CLU_000445_89_6_4"/>
<dbReference type="InterPro" id="IPR006290">
    <property type="entry name" value="CztS_silS_copS"/>
</dbReference>
<keyword evidence="5" id="KW-0597">Phosphoprotein</keyword>
<feature type="domain" description="HAMP" evidence="16">
    <location>
        <begin position="194"/>
        <end position="247"/>
    </location>
</feature>
<evidence type="ECO:0000256" key="6">
    <source>
        <dbReference type="ARBA" id="ARBA00022679"/>
    </source>
</evidence>
<keyword evidence="8 14" id="KW-0547">Nucleotide-binding</keyword>